<dbReference type="PANTHER" id="PTHR38111:SF5">
    <property type="entry name" value="TRANSCRIPTION FACTOR DOMAIN-CONTAINING PROTEIN"/>
    <property type="match status" value="1"/>
</dbReference>
<evidence type="ECO:0000313" key="4">
    <source>
        <dbReference type="EMBL" id="OCK85496.1"/>
    </source>
</evidence>
<feature type="compositionally biased region" description="Polar residues" evidence="2">
    <location>
        <begin position="84"/>
        <end position="98"/>
    </location>
</feature>
<protein>
    <recommendedName>
        <fullName evidence="3">Zn(2)-C6 fungal-type domain-containing protein</fullName>
    </recommendedName>
</protein>
<dbReference type="OrthoDB" id="4314040at2759"/>
<dbReference type="CDD" id="cd00067">
    <property type="entry name" value="GAL4"/>
    <property type="match status" value="1"/>
</dbReference>
<keyword evidence="1" id="KW-0539">Nucleus</keyword>
<dbReference type="SUPFAM" id="SSF57701">
    <property type="entry name" value="Zn2/Cys6 DNA-binding domain"/>
    <property type="match status" value="1"/>
</dbReference>
<dbReference type="SMART" id="SM00066">
    <property type="entry name" value="GAL4"/>
    <property type="match status" value="1"/>
</dbReference>
<dbReference type="GO" id="GO:0008270">
    <property type="term" value="F:zinc ion binding"/>
    <property type="evidence" value="ECO:0007669"/>
    <property type="project" value="InterPro"/>
</dbReference>
<dbReference type="PANTHER" id="PTHR38111">
    <property type="entry name" value="ZN(2)-C6 FUNGAL-TYPE DOMAIN-CONTAINING PROTEIN-RELATED"/>
    <property type="match status" value="1"/>
</dbReference>
<dbReference type="GO" id="GO:0000981">
    <property type="term" value="F:DNA-binding transcription factor activity, RNA polymerase II-specific"/>
    <property type="evidence" value="ECO:0007669"/>
    <property type="project" value="InterPro"/>
</dbReference>
<gene>
    <name evidence="4" type="ORF">K432DRAFT_318261</name>
</gene>
<evidence type="ECO:0000256" key="2">
    <source>
        <dbReference type="SAM" id="MobiDB-lite"/>
    </source>
</evidence>
<evidence type="ECO:0000256" key="1">
    <source>
        <dbReference type="ARBA" id="ARBA00023242"/>
    </source>
</evidence>
<evidence type="ECO:0000313" key="5">
    <source>
        <dbReference type="Proteomes" id="UP000250266"/>
    </source>
</evidence>
<proteinExistence type="predicted"/>
<dbReference type="Gene3D" id="4.10.240.10">
    <property type="entry name" value="Zn(2)-C6 fungal-type DNA-binding domain"/>
    <property type="match status" value="1"/>
</dbReference>
<keyword evidence="5" id="KW-1185">Reference proteome</keyword>
<sequence>MVGVPRSRGCSACIKQRVKCDEAKPECNRCSRFGRKCPGYIKATKFVYEVPRRSEPAEGEGAFHHVRELSRPNTRTRGSRSRVKTPTTPENQPSRNVSVSPALQSIPQAIVSPTQKTVQALGVFITISTPRDAYTETHFMKRWLSSIPPRFGTNKALDDAVRCLVNHCIGKLSNQDKVIQYARRAYGSALVNLQQAISDPEEGMSSETLCTTMVLSLYETYACTKKHAWVKHAGGATRLMQIRGPSRHKHDFDKMMLFAFRGVMIMEAFMQRTSCVLDTDEWRFVLAGPDAPSPLLQLTSEFYAYFATMPGMVQQLSNLQREDINQVVSFVNSASQLSSRLRDWFLRWRSIMGPGIEVPSATNDSTFPLVYDYNTSGGTNVFFATSYYGCMILLNNFIKIFQPDPNIEDDNQFMIGEICKNVEYSHQAGLFGPYNTVFGLRMAFMVAPLAVKMWIKDALDKMAEIMPIMRFQVKFGEDVVLIED</sequence>
<reference evidence="4 5" key="1">
    <citation type="journal article" date="2016" name="Nat. Commun.">
        <title>Ectomycorrhizal ecology is imprinted in the genome of the dominant symbiotic fungus Cenococcum geophilum.</title>
        <authorList>
            <consortium name="DOE Joint Genome Institute"/>
            <person name="Peter M."/>
            <person name="Kohler A."/>
            <person name="Ohm R.A."/>
            <person name="Kuo A."/>
            <person name="Krutzmann J."/>
            <person name="Morin E."/>
            <person name="Arend M."/>
            <person name="Barry K.W."/>
            <person name="Binder M."/>
            <person name="Choi C."/>
            <person name="Clum A."/>
            <person name="Copeland A."/>
            <person name="Grisel N."/>
            <person name="Haridas S."/>
            <person name="Kipfer T."/>
            <person name="LaButti K."/>
            <person name="Lindquist E."/>
            <person name="Lipzen A."/>
            <person name="Maire R."/>
            <person name="Meier B."/>
            <person name="Mihaltcheva S."/>
            <person name="Molinier V."/>
            <person name="Murat C."/>
            <person name="Poggeler S."/>
            <person name="Quandt C.A."/>
            <person name="Sperisen C."/>
            <person name="Tritt A."/>
            <person name="Tisserant E."/>
            <person name="Crous P.W."/>
            <person name="Henrissat B."/>
            <person name="Nehls U."/>
            <person name="Egli S."/>
            <person name="Spatafora J.W."/>
            <person name="Grigoriev I.V."/>
            <person name="Martin F.M."/>
        </authorList>
    </citation>
    <scope>NUCLEOTIDE SEQUENCE [LARGE SCALE GENOMIC DNA]</scope>
    <source>
        <strain evidence="4 5">CBS 459.81</strain>
    </source>
</reference>
<dbReference type="Pfam" id="PF11951">
    <property type="entry name" value="Fungal_trans_2"/>
    <property type="match status" value="1"/>
</dbReference>
<dbReference type="EMBL" id="KV744818">
    <property type="protein sequence ID" value="OCK85496.1"/>
    <property type="molecule type" value="Genomic_DNA"/>
</dbReference>
<dbReference type="InterPro" id="IPR036864">
    <property type="entry name" value="Zn2-C6_fun-type_DNA-bd_sf"/>
</dbReference>
<feature type="domain" description="Zn(2)-C6 fungal-type" evidence="3">
    <location>
        <begin position="9"/>
        <end position="37"/>
    </location>
</feature>
<organism evidence="4 5">
    <name type="scientific">Lepidopterella palustris CBS 459.81</name>
    <dbReference type="NCBI Taxonomy" id="1314670"/>
    <lineage>
        <taxon>Eukaryota</taxon>
        <taxon>Fungi</taxon>
        <taxon>Dikarya</taxon>
        <taxon>Ascomycota</taxon>
        <taxon>Pezizomycotina</taxon>
        <taxon>Dothideomycetes</taxon>
        <taxon>Pleosporomycetidae</taxon>
        <taxon>Mytilinidiales</taxon>
        <taxon>Argynnaceae</taxon>
        <taxon>Lepidopterella</taxon>
    </lineage>
</organism>
<name>A0A8E2EKI3_9PEZI</name>
<dbReference type="Proteomes" id="UP000250266">
    <property type="component" value="Unassembled WGS sequence"/>
</dbReference>
<accession>A0A8E2EKI3</accession>
<dbReference type="AlphaFoldDB" id="A0A8E2EKI3"/>
<feature type="compositionally biased region" description="Basic and acidic residues" evidence="2">
    <location>
        <begin position="57"/>
        <end position="70"/>
    </location>
</feature>
<feature type="region of interest" description="Disordered" evidence="2">
    <location>
        <begin position="57"/>
        <end position="98"/>
    </location>
</feature>
<evidence type="ECO:0000259" key="3">
    <source>
        <dbReference type="PROSITE" id="PS50048"/>
    </source>
</evidence>
<dbReference type="PROSITE" id="PS50048">
    <property type="entry name" value="ZN2_CY6_FUNGAL_2"/>
    <property type="match status" value="1"/>
</dbReference>
<dbReference type="InterPro" id="IPR021858">
    <property type="entry name" value="Fun_TF"/>
</dbReference>
<dbReference type="InterPro" id="IPR001138">
    <property type="entry name" value="Zn2Cys6_DnaBD"/>
</dbReference>
<dbReference type="InterPro" id="IPR053178">
    <property type="entry name" value="Osmoadaptation_assoc"/>
</dbReference>
<dbReference type="Pfam" id="PF00172">
    <property type="entry name" value="Zn_clus"/>
    <property type="match status" value="1"/>
</dbReference>